<evidence type="ECO:0000313" key="1">
    <source>
        <dbReference type="EMBL" id="KAJ1138601.1"/>
    </source>
</evidence>
<evidence type="ECO:0000313" key="2">
    <source>
        <dbReference type="Proteomes" id="UP001066276"/>
    </source>
</evidence>
<dbReference type="EMBL" id="JANPWB010000010">
    <property type="protein sequence ID" value="KAJ1138601.1"/>
    <property type="molecule type" value="Genomic_DNA"/>
</dbReference>
<keyword evidence="2" id="KW-1185">Reference proteome</keyword>
<proteinExistence type="predicted"/>
<protein>
    <submittedName>
        <fullName evidence="1">Uncharacterized protein</fullName>
    </submittedName>
</protein>
<accession>A0AAV7QDQ5</accession>
<organism evidence="1 2">
    <name type="scientific">Pleurodeles waltl</name>
    <name type="common">Iberian ribbed newt</name>
    <dbReference type="NCBI Taxonomy" id="8319"/>
    <lineage>
        <taxon>Eukaryota</taxon>
        <taxon>Metazoa</taxon>
        <taxon>Chordata</taxon>
        <taxon>Craniata</taxon>
        <taxon>Vertebrata</taxon>
        <taxon>Euteleostomi</taxon>
        <taxon>Amphibia</taxon>
        <taxon>Batrachia</taxon>
        <taxon>Caudata</taxon>
        <taxon>Salamandroidea</taxon>
        <taxon>Salamandridae</taxon>
        <taxon>Pleurodelinae</taxon>
        <taxon>Pleurodeles</taxon>
    </lineage>
</organism>
<gene>
    <name evidence="1" type="ORF">NDU88_004982</name>
</gene>
<dbReference type="AlphaFoldDB" id="A0AAV7QDQ5"/>
<reference evidence="1" key="1">
    <citation type="journal article" date="2022" name="bioRxiv">
        <title>Sequencing and chromosome-scale assembly of the giantPleurodeles waltlgenome.</title>
        <authorList>
            <person name="Brown T."/>
            <person name="Elewa A."/>
            <person name="Iarovenko S."/>
            <person name="Subramanian E."/>
            <person name="Araus A.J."/>
            <person name="Petzold A."/>
            <person name="Susuki M."/>
            <person name="Suzuki K.-i.T."/>
            <person name="Hayashi T."/>
            <person name="Toyoda A."/>
            <person name="Oliveira C."/>
            <person name="Osipova E."/>
            <person name="Leigh N.D."/>
            <person name="Simon A."/>
            <person name="Yun M.H."/>
        </authorList>
    </citation>
    <scope>NUCLEOTIDE SEQUENCE</scope>
    <source>
        <strain evidence="1">20211129_DDA</strain>
        <tissue evidence="1">Liver</tissue>
    </source>
</reference>
<sequence length="100" mass="11427">MSHDRSRKLLAWLVQEDRQFALIGVLRLDDGMIITTPSAVNAAFYEYYQSLCTAPVTPAPERVQRFFRALPLGRLTPLLWDVLDGPLEVDKIRVVLKQIC</sequence>
<comment type="caution">
    <text evidence="1">The sequence shown here is derived from an EMBL/GenBank/DDBJ whole genome shotgun (WGS) entry which is preliminary data.</text>
</comment>
<dbReference type="Proteomes" id="UP001066276">
    <property type="component" value="Chromosome 6"/>
</dbReference>
<name>A0AAV7QDQ5_PLEWA</name>